<dbReference type="Pfam" id="PF02515">
    <property type="entry name" value="CoA_transf_3"/>
    <property type="match status" value="1"/>
</dbReference>
<dbReference type="KEGG" id="vdi:Vdis_0281"/>
<dbReference type="RefSeq" id="WP_013335413.1">
    <property type="nucleotide sequence ID" value="NC_014537.1"/>
</dbReference>
<dbReference type="SUPFAM" id="SSF89796">
    <property type="entry name" value="CoA-transferase family III (CaiB/BaiF)"/>
    <property type="match status" value="1"/>
</dbReference>
<name>E1QT96_VULDI</name>
<dbReference type="EC" id="2.8.3.16" evidence="1"/>
<sequence>MFRVLDLTRLYPGGVATRILADLGFEVIKVEDTESGDYLREISPTLFEWLNAGKRSIAINLKTEEGRDLFYRLVKRSHVVIEGFRPGVTRRLGIDYETLKGVNDRIVYCSINGYGENGPYSGLPNHDINTVGVAGLLDPDLFSDGMSRPLTVQVADVGSALLCVIGVLSLLLRGVGGRVEVSMMESALLFNALNMAMTYEGADPSLTGKYPFYNVYRCRDGYITIGAIETKFWQGLCRALNREDLINRQFDKGAINELSKELSKYTVAEALELLWRHDVPAAPVNSIRNLGKDPQLIARGFNEKDFLNPLRINDARPKTRGSAPRLGENTVEILTELGLSRDEIEGLAKRGVVVRLDK</sequence>
<protein>
    <submittedName>
        <fullName evidence="1">Formyl-CoA transferase</fullName>
        <ecNumber evidence="1">2.8.3.16</ecNumber>
    </submittedName>
</protein>
<dbReference type="OrthoDB" id="28444at2157"/>
<evidence type="ECO:0000313" key="2">
    <source>
        <dbReference type="Proteomes" id="UP000006681"/>
    </source>
</evidence>
<dbReference type="InterPro" id="IPR044855">
    <property type="entry name" value="CoA-Trfase_III_dom3_sf"/>
</dbReference>
<dbReference type="eggNOG" id="arCOG02304">
    <property type="taxonomic scope" value="Archaea"/>
</dbReference>
<dbReference type="HOGENOM" id="CLU_033975_5_1_2"/>
<dbReference type="Gene3D" id="3.30.1540.10">
    <property type="entry name" value="formyl-coa transferase, domain 3"/>
    <property type="match status" value="1"/>
</dbReference>
<dbReference type="PANTHER" id="PTHR48228">
    <property type="entry name" value="SUCCINYL-COA--D-CITRAMALATE COA-TRANSFERASE"/>
    <property type="match status" value="1"/>
</dbReference>
<dbReference type="PANTHER" id="PTHR48228:SF5">
    <property type="entry name" value="ALPHA-METHYLACYL-COA RACEMASE"/>
    <property type="match status" value="1"/>
</dbReference>
<dbReference type="InterPro" id="IPR003673">
    <property type="entry name" value="CoA-Trfase_fam_III"/>
</dbReference>
<organism evidence="1 2">
    <name type="scientific">Vulcanisaeta distributa (strain DSM 14429 / JCM 11212 / NBRC 100878 / IC-017)</name>
    <dbReference type="NCBI Taxonomy" id="572478"/>
    <lineage>
        <taxon>Archaea</taxon>
        <taxon>Thermoproteota</taxon>
        <taxon>Thermoprotei</taxon>
        <taxon>Thermoproteales</taxon>
        <taxon>Thermoproteaceae</taxon>
        <taxon>Vulcanisaeta</taxon>
    </lineage>
</organism>
<accession>E1QT96</accession>
<reference evidence="1 2" key="1">
    <citation type="journal article" date="2010" name="Stand. Genomic Sci.">
        <title>Complete genome sequence of Vulcanisaeta distributa type strain (IC-017).</title>
        <authorList>
            <person name="Mavromatis K."/>
            <person name="Sikorski J."/>
            <person name="Pabst E."/>
            <person name="Teshima H."/>
            <person name="Lapidus A."/>
            <person name="Lucas S."/>
            <person name="Nolan M."/>
            <person name="Glavina Del Rio T."/>
            <person name="Cheng J.F."/>
            <person name="Bruce D."/>
            <person name="Goodwin L."/>
            <person name="Pitluck S."/>
            <person name="Liolios K."/>
            <person name="Ivanova N."/>
            <person name="Mikhailova N."/>
            <person name="Pati A."/>
            <person name="Chen A."/>
            <person name="Palaniappan K."/>
            <person name="Land M."/>
            <person name="Hauser L."/>
            <person name="Chang Y.J."/>
            <person name="Jeffries C.D."/>
            <person name="Rohde M."/>
            <person name="Spring S."/>
            <person name="Goker M."/>
            <person name="Wirth R."/>
            <person name="Woyke T."/>
            <person name="Bristow J."/>
            <person name="Eisen J.A."/>
            <person name="Markowitz V."/>
            <person name="Hugenholtz P."/>
            <person name="Klenk H.P."/>
            <person name="Kyrpides N.C."/>
        </authorList>
    </citation>
    <scope>NUCLEOTIDE SEQUENCE [LARGE SCALE GENOMIC DNA]</scope>
    <source>
        <strain evidence="2">DSM 14429 / JCM 11212 / NBRC 100878 / IC-017</strain>
    </source>
</reference>
<dbReference type="GeneID" id="9751198"/>
<dbReference type="AlphaFoldDB" id="E1QT96"/>
<dbReference type="GO" id="GO:0033608">
    <property type="term" value="F:formyl-CoA transferase activity"/>
    <property type="evidence" value="ECO:0007669"/>
    <property type="project" value="UniProtKB-EC"/>
</dbReference>
<dbReference type="EMBL" id="CP002100">
    <property type="protein sequence ID" value="ADN49688.1"/>
    <property type="molecule type" value="Genomic_DNA"/>
</dbReference>
<dbReference type="STRING" id="572478.Vdis_0281"/>
<dbReference type="InterPro" id="IPR023606">
    <property type="entry name" value="CoA-Trfase_III_dom_1_sf"/>
</dbReference>
<dbReference type="Gene3D" id="3.40.50.10540">
    <property type="entry name" value="Crotonobetainyl-coa:carnitine coa-transferase, domain 1"/>
    <property type="match status" value="1"/>
</dbReference>
<proteinExistence type="predicted"/>
<reference evidence="2" key="2">
    <citation type="journal article" date="2010" name="Stand. Genomic Sci.">
        <title>Complete genome sequence of Vulcanisaeta distributa type strain (IC-017T).</title>
        <authorList>
            <person name="Mavromatis K."/>
            <person name="Sikorski J."/>
            <person name="Pabst E."/>
            <person name="Teshima H."/>
            <person name="Lapidus A."/>
            <person name="Lucas S."/>
            <person name="Nolan M."/>
            <person name="Glavina Del Rio T."/>
            <person name="Cheng J."/>
            <person name="Bruce D."/>
            <person name="Goodwin L."/>
            <person name="Pitluck S."/>
            <person name="Liolios K."/>
            <person name="Ivanova N."/>
            <person name="Mikhailova N."/>
            <person name="Pati A."/>
            <person name="Chen A."/>
            <person name="Palaniappan K."/>
            <person name="Land M."/>
            <person name="Hauser L."/>
            <person name="Chang Y."/>
            <person name="Jeffries C."/>
            <person name="Rohde M."/>
            <person name="Spring S."/>
            <person name="Goker M."/>
            <person name="Wirth R."/>
            <person name="Woyke T."/>
            <person name="Bristow J."/>
            <person name="Eisen J."/>
            <person name="Markowitz V."/>
            <person name="Hugenholtz P."/>
            <person name="Klenk H."/>
            <person name="Kyrpides N."/>
        </authorList>
    </citation>
    <scope>NUCLEOTIDE SEQUENCE [LARGE SCALE GENOMIC DNA]</scope>
    <source>
        <strain evidence="2">DSM 14429 / JCM 11212 / NBRC 100878 / IC-017</strain>
    </source>
</reference>
<keyword evidence="1" id="KW-0808">Transferase</keyword>
<keyword evidence="2" id="KW-1185">Reference proteome</keyword>
<dbReference type="InterPro" id="IPR050509">
    <property type="entry name" value="CoA-transferase_III"/>
</dbReference>
<dbReference type="Proteomes" id="UP000006681">
    <property type="component" value="Chromosome"/>
</dbReference>
<gene>
    <name evidence="1" type="ordered locus">Vdis_0281</name>
</gene>
<evidence type="ECO:0000313" key="1">
    <source>
        <dbReference type="EMBL" id="ADN49688.1"/>
    </source>
</evidence>